<dbReference type="Pfam" id="PF13857">
    <property type="entry name" value="Ank_5"/>
    <property type="match status" value="1"/>
</dbReference>
<accession>A0A9K3KGR3</accession>
<feature type="compositionally biased region" description="Low complexity" evidence="2">
    <location>
        <begin position="57"/>
        <end position="74"/>
    </location>
</feature>
<keyword evidence="4" id="KW-1185">Reference proteome</keyword>
<proteinExistence type="predicted"/>
<comment type="caution">
    <text evidence="3">The sequence shown here is derived from an EMBL/GenBank/DDBJ whole genome shotgun (WGS) entry which is preliminary data.</text>
</comment>
<name>A0A9K3KGR3_9STRA</name>
<feature type="compositionally biased region" description="Polar residues" evidence="2">
    <location>
        <begin position="1"/>
        <end position="23"/>
    </location>
</feature>
<dbReference type="OrthoDB" id="56339at2759"/>
<evidence type="ECO:0000256" key="2">
    <source>
        <dbReference type="SAM" id="MobiDB-lite"/>
    </source>
</evidence>
<reference evidence="3" key="2">
    <citation type="submission" date="2021-04" db="EMBL/GenBank/DDBJ databases">
        <authorList>
            <person name="Podell S."/>
        </authorList>
    </citation>
    <scope>NUCLEOTIDE SEQUENCE</scope>
    <source>
        <strain evidence="3">Hildebrandi</strain>
    </source>
</reference>
<sequence length="713" mass="80330">MITYSSQQTKISRARTPTQTATPNNNNNDVQKEDRQQPVTPPTSKKSPQLVTPRPLSPSEQTTSSSGASSQYSQMKRSNSQGFFPTRDDKEMLIRQQQQQQQHRQDSYDQPESATIVGSNSHHREPVDMTNLLKHIERREWMQVVKFFEKHPHTPAQKSSSGNLPLHEALKHNPPLPVVNLLLEMYEGALRTTGAHGYLPLHVACNCRHIGVDVVTRLVVGYAGALRTREPTRDCLPLHLAVQTGASEEVLMELLINYPEASFVQDNSGKIPLDYAQESVHHHNRSIVALETAPILLAAAQAAQTRVSKEYEFKMNGLREAHKEFVRQLEERFEEERTSFLQDQIQFSNDLAHEKERNISLAEMLMDTKTSEKNLLAQRDQLQVHLDRGMKEFRTMIETQEAELRLVLEEADLLDMDAEASKDRSLPGEEAATDKSLKGRLQSLAKSFNESKSESVAVKEELLKQQEMVRHLNELLTTKDDELAVLKEKLTGVESSYNMATARANQLSDERDVALKDLSSLRQELEELRQLSHENQNQLEKFKRTISVQDNRLGTVKNIVATLSFNMESWEKEDDEREHDRVAATKDQRVSDDKSTDCNSTLDGDVDHSNGSGNCMAGTTVIVTKINEEENENTINKNYGQMDETTEHDDVNSVPTEVERNGMEDDFSHGMTSEDSMSVVTGTAAVGPMTLISNIGEEIIISDSELATGEMEV</sequence>
<dbReference type="PANTHER" id="PTHR24121">
    <property type="entry name" value="NO MECHANORECEPTOR POTENTIAL C, ISOFORM D-RELATED"/>
    <property type="match status" value="1"/>
</dbReference>
<feature type="region of interest" description="Disordered" evidence="2">
    <location>
        <begin position="570"/>
        <end position="605"/>
    </location>
</feature>
<feature type="region of interest" description="Disordered" evidence="2">
    <location>
        <begin position="1"/>
        <end position="126"/>
    </location>
</feature>
<evidence type="ECO:0000313" key="3">
    <source>
        <dbReference type="EMBL" id="KAG7342885.1"/>
    </source>
</evidence>
<feature type="compositionally biased region" description="Polar residues" evidence="2">
    <location>
        <begin position="108"/>
        <end position="120"/>
    </location>
</feature>
<evidence type="ECO:0000256" key="1">
    <source>
        <dbReference type="SAM" id="Coils"/>
    </source>
</evidence>
<gene>
    <name evidence="3" type="ORF">IV203_020830</name>
</gene>
<dbReference type="Proteomes" id="UP000693970">
    <property type="component" value="Unassembled WGS sequence"/>
</dbReference>
<reference evidence="3" key="1">
    <citation type="journal article" date="2021" name="Sci. Rep.">
        <title>Diploid genomic architecture of Nitzschia inconspicua, an elite biomass production diatom.</title>
        <authorList>
            <person name="Oliver A."/>
            <person name="Podell S."/>
            <person name="Pinowska A."/>
            <person name="Traller J.C."/>
            <person name="Smith S.R."/>
            <person name="McClure R."/>
            <person name="Beliaev A."/>
            <person name="Bohutskyi P."/>
            <person name="Hill E.A."/>
            <person name="Rabines A."/>
            <person name="Zheng H."/>
            <person name="Allen L.Z."/>
            <person name="Kuo A."/>
            <person name="Grigoriev I.V."/>
            <person name="Allen A.E."/>
            <person name="Hazlebeck D."/>
            <person name="Allen E.E."/>
        </authorList>
    </citation>
    <scope>NUCLEOTIDE SEQUENCE</scope>
    <source>
        <strain evidence="3">Hildebrandi</strain>
    </source>
</reference>
<organism evidence="3 4">
    <name type="scientific">Nitzschia inconspicua</name>
    <dbReference type="NCBI Taxonomy" id="303405"/>
    <lineage>
        <taxon>Eukaryota</taxon>
        <taxon>Sar</taxon>
        <taxon>Stramenopiles</taxon>
        <taxon>Ochrophyta</taxon>
        <taxon>Bacillariophyta</taxon>
        <taxon>Bacillariophyceae</taxon>
        <taxon>Bacillariophycidae</taxon>
        <taxon>Bacillariales</taxon>
        <taxon>Bacillariaceae</taxon>
        <taxon>Nitzschia</taxon>
    </lineage>
</organism>
<feature type="coiled-coil region" evidence="1">
    <location>
        <begin position="504"/>
        <end position="545"/>
    </location>
</feature>
<feature type="compositionally biased region" description="Basic and acidic residues" evidence="2">
    <location>
        <begin position="578"/>
        <end position="596"/>
    </location>
</feature>
<keyword evidence="1" id="KW-0175">Coiled coil</keyword>
<protein>
    <submittedName>
        <fullName evidence="3">Ankyrin repeat domain protein</fullName>
    </submittedName>
</protein>
<dbReference type="EMBL" id="JAGRRH010000024">
    <property type="protein sequence ID" value="KAG7342885.1"/>
    <property type="molecule type" value="Genomic_DNA"/>
</dbReference>
<dbReference type="AlphaFoldDB" id="A0A9K3KGR3"/>
<dbReference type="PANTHER" id="PTHR24121:SF21">
    <property type="entry name" value="ANKYRIN REPEAT FAMILY PROTEIN"/>
    <property type="match status" value="1"/>
</dbReference>
<dbReference type="InterPro" id="IPR002110">
    <property type="entry name" value="Ankyrin_rpt"/>
</dbReference>
<evidence type="ECO:0000313" key="4">
    <source>
        <dbReference type="Proteomes" id="UP000693970"/>
    </source>
</evidence>